<keyword evidence="4" id="KW-0808">Transferase</keyword>
<dbReference type="PROSITE" id="PS50237">
    <property type="entry name" value="HECT"/>
    <property type="match status" value="1"/>
</dbReference>
<dbReference type="Gene3D" id="3.30.2410.10">
    <property type="entry name" value="Hect, E3 ligase catalytic domain"/>
    <property type="match status" value="1"/>
</dbReference>
<evidence type="ECO:0000256" key="1">
    <source>
        <dbReference type="ARBA" id="ARBA00000885"/>
    </source>
</evidence>
<feature type="region of interest" description="Disordered" evidence="8">
    <location>
        <begin position="1"/>
        <end position="132"/>
    </location>
</feature>
<organism evidence="11 12">
    <name type="scientific">Mucuna pruriens</name>
    <name type="common">Velvet bean</name>
    <name type="synonym">Dolichos pruriens</name>
    <dbReference type="NCBI Taxonomy" id="157652"/>
    <lineage>
        <taxon>Eukaryota</taxon>
        <taxon>Viridiplantae</taxon>
        <taxon>Streptophyta</taxon>
        <taxon>Embryophyta</taxon>
        <taxon>Tracheophyta</taxon>
        <taxon>Spermatophyta</taxon>
        <taxon>Magnoliopsida</taxon>
        <taxon>eudicotyledons</taxon>
        <taxon>Gunneridae</taxon>
        <taxon>Pentapetalae</taxon>
        <taxon>rosids</taxon>
        <taxon>fabids</taxon>
        <taxon>Fabales</taxon>
        <taxon>Fabaceae</taxon>
        <taxon>Papilionoideae</taxon>
        <taxon>50 kb inversion clade</taxon>
        <taxon>NPAAA clade</taxon>
        <taxon>indigoferoid/millettioid clade</taxon>
        <taxon>Phaseoleae</taxon>
        <taxon>Mucuna</taxon>
    </lineage>
</organism>
<dbReference type="SMART" id="SM00119">
    <property type="entry name" value="HECTc"/>
    <property type="match status" value="1"/>
</dbReference>
<evidence type="ECO:0000256" key="2">
    <source>
        <dbReference type="ARBA" id="ARBA00006331"/>
    </source>
</evidence>
<dbReference type="EMBL" id="QJKJ01009879">
    <property type="protein sequence ID" value="RDX75296.1"/>
    <property type="molecule type" value="Genomic_DNA"/>
</dbReference>
<protein>
    <recommendedName>
        <fullName evidence="3">HECT-type E3 ubiquitin transferase</fullName>
        <ecNumber evidence="3">2.3.2.26</ecNumber>
    </recommendedName>
</protein>
<dbReference type="InterPro" id="IPR011989">
    <property type="entry name" value="ARM-like"/>
</dbReference>
<feature type="compositionally biased region" description="Low complexity" evidence="8">
    <location>
        <begin position="1269"/>
        <end position="1293"/>
    </location>
</feature>
<evidence type="ECO:0000313" key="11">
    <source>
        <dbReference type="EMBL" id="RDX75296.1"/>
    </source>
</evidence>
<evidence type="ECO:0000256" key="5">
    <source>
        <dbReference type="ARBA" id="ARBA00022737"/>
    </source>
</evidence>
<keyword evidence="6 7" id="KW-0833">Ubl conjugation pathway</keyword>
<dbReference type="SUPFAM" id="SSF48371">
    <property type="entry name" value="ARM repeat"/>
    <property type="match status" value="1"/>
</dbReference>
<evidence type="ECO:0000256" key="8">
    <source>
        <dbReference type="SAM" id="MobiDB-lite"/>
    </source>
</evidence>
<evidence type="ECO:0000256" key="6">
    <source>
        <dbReference type="ARBA" id="ARBA00022786"/>
    </source>
</evidence>
<dbReference type="InterPro" id="IPR035983">
    <property type="entry name" value="Hect_E3_ubiquitin_ligase"/>
</dbReference>
<reference evidence="11" key="1">
    <citation type="submission" date="2018-05" db="EMBL/GenBank/DDBJ databases">
        <title>Draft genome of Mucuna pruriens seed.</title>
        <authorList>
            <person name="Nnadi N.E."/>
            <person name="Vos R."/>
            <person name="Hasami M.H."/>
            <person name="Devisetty U.K."/>
            <person name="Aguiy J.C."/>
        </authorList>
    </citation>
    <scope>NUCLEOTIDE SEQUENCE [LARGE SCALE GENOMIC DNA]</scope>
    <source>
        <strain evidence="11">JCA_2017</strain>
    </source>
</reference>
<dbReference type="SUPFAM" id="SSF56204">
    <property type="entry name" value="Hect, E3 ligase catalytic domain"/>
    <property type="match status" value="1"/>
</dbReference>
<feature type="compositionally biased region" description="Polar residues" evidence="8">
    <location>
        <begin position="699"/>
        <end position="712"/>
    </location>
</feature>
<feature type="compositionally biased region" description="Low complexity" evidence="8">
    <location>
        <begin position="45"/>
        <end position="58"/>
    </location>
</feature>
<dbReference type="Gene3D" id="1.25.10.10">
    <property type="entry name" value="Leucine-rich Repeat Variant"/>
    <property type="match status" value="1"/>
</dbReference>
<sequence length="1922" mass="207554">METRSRKRAEASSAAPSSSSTTTRSGKRSRLSSSSSSIPNTAPVNTRSRSARTNNSASLMDSTNESSGSRRDRRAKNLDRDNSDKGKEKEQDVRLRDEEREQESVLAMVSEGLRDDDDNDSEGGVGNLPHNLTSASSALQGLLRRLGAGLDDLLPSSAIVGSGSSSHQSGRLKKILSGLRADGEEDRQVDALSQLCNMLSIGTEESLSTFSVDSFVPVLVGLLNHESNPDVMLLAARALTHLCDVLPSSCAAVVHYGAVSIFCARLLTIEYMDLAEQSLQALKKISQEHPTACLRAGALMAVLSYLDFFSTGVQRVALSTAANMCKKLPPDAADFVMEAVPLLTNLLQYHDSKVLEHASVCLTRIAEAFASSPDKLDELCNHGLVTQAASLISTSSSGGGQASLSTPTYTGLIRLLSTCASGSPLGAKTLLLLGISGILKDILSGSSVSSNTSVSPALSRPADQIFEIVNLANELLPPLPQGTISLPVSSNLFVRGSVVKKSPGSSGIQEDTNGNVHEISAREKLLNDQPELLRQFGMDLLPVLMQIYGASVNGPVRHKCLSVIGKLMYFSTAEMIQSLLSVTNISSFLAGVLAWKDPHVLVPALQISEILMEKLPGTFSKMFVREGVVHAVDQLILAGNSTNISTQTSSAEKDSDSVSGASSRPRRYRLRSGNSNPDANPLDDLKSPAPVNVGLPPSSVETPTTNSSIRTSVSSVARAFKDKYFPSDPGSVEVGVSDDLLHLKNLCTKLNTGVDDRRTKAKGKVKASGFGLDDNSTNTEEYLIGVISEMLKELRKGDGVSTFEFIGSGVVEALLNYFSCGYFSKDRISETSLPKLRQQALTRFKSFVAVALSLSIDNGAVAPMTVLVQKLQNALSSLERFPVMLSNSPRSSSGSARLSSGLSALSQPLKLRLCRAQGEKSLRDYSSNVVLIDPLASLAAIEEFLWARVQRGESGQKSTVAAENSESGTTPAGAGVSSPSSYTPSTTRRHSTRSRSSVNIGDTPRKEISQDKSLSSSKSKGKAVLKPAREEARGPQTRNAVRRRAALDKDAQMKPVNADSTSEDEELDISPVEIDEALVIEDDDISDDDDEDHDDVLRDDSLPLCLPDKVHDVKLGDSAEESTVAPATSDSQTNAASGSSSKAGTARGSESADFRSGYSSSSRGAMSFAAAAMAGLGYANSRGFRGGRDRHGRLLFGSSNEPPKLIFTSGGKQLNRNLTIYQAIQRQLVLDEDDDERFAGSDFVSSDGSSLWGDIYTITYQRAETQTDKASTGGSSSNTSKSAKSGSASNSSSEAKLHQTSVLDSILQGELPCDLEKSNPTYNILALLRVLEGLNQLAPRLRAQMLSDRFAEGKILDLDEVGVTTGARVQMEEFVSGKLTPKLARQIQDALALCSGSLPLWCYQLTKACPFLFPFETRRQYFYSTAFGLSRALHRLQQQQGADGHGSTAEREVRVGRLQRQKVRVSRNRVLDSAAKVMEMYSSQKAVLEVEYFGEVGTGLGPTLEFYTILSHDLQKVGLQMWRSSSSEKHQMEVDGDEKKMKSSEGFGLNLAGDGELVQAPLGLFPRPWPTNSDASEGSQFSKVIEYFRLLGRVMAKALQDGRLLDLPLSVAFYKLVLSQDLDLHDILFIDAELGRTLQELNAIVCRKNYIKSIGGSYTDTIVNLNFHGAPIEELCLDFTLPGYPEYTLKEGDEIIDINNLEEYISLVVDATVKTGIMRQIEAFRAGFNQVFDISSLQIFTPQELDNLLCGRRELWEAETLADHIKFDHGYTAKSPAIVNLLEIMGEFTPEQQRAFCQFVTGAPRLPPGGLAVLNPKLTIVRKLSSTAINTSSNGNGPSESADDDLPSVMTCANYLKLPPYSSKSLLTLFSISRLSYFLVGCAFLLASRIIVIFRAQCRLQGCGIVQLNRVATFWKCRGALI</sequence>
<evidence type="ECO:0000259" key="10">
    <source>
        <dbReference type="PROSITE" id="PS50237"/>
    </source>
</evidence>
<feature type="compositionally biased region" description="Low complexity" evidence="8">
    <location>
        <begin position="1011"/>
        <end position="1026"/>
    </location>
</feature>
<evidence type="ECO:0000313" key="12">
    <source>
        <dbReference type="Proteomes" id="UP000257109"/>
    </source>
</evidence>
<feature type="compositionally biased region" description="Polar residues" evidence="8">
    <location>
        <begin position="1125"/>
        <end position="1134"/>
    </location>
</feature>
<feature type="compositionally biased region" description="Polar residues" evidence="8">
    <location>
        <begin position="957"/>
        <end position="970"/>
    </location>
</feature>
<dbReference type="InterPro" id="IPR000225">
    <property type="entry name" value="Armadillo"/>
</dbReference>
<accession>A0A371FAI2</accession>
<feature type="region of interest" description="Disordered" evidence="8">
    <location>
        <begin position="957"/>
        <end position="1103"/>
    </location>
</feature>
<feature type="compositionally biased region" description="Basic and acidic residues" evidence="8">
    <location>
        <begin position="75"/>
        <end position="103"/>
    </location>
</feature>
<comment type="similarity">
    <text evidence="2">Belongs to the UPL family. K-HECT subfamily.</text>
</comment>
<feature type="region of interest" description="Disordered" evidence="8">
    <location>
        <begin position="1266"/>
        <end position="1295"/>
    </location>
</feature>
<feature type="region of interest" description="Disordered" evidence="8">
    <location>
        <begin position="1117"/>
        <end position="1158"/>
    </location>
</feature>
<keyword evidence="12" id="KW-1185">Reference proteome</keyword>
<dbReference type="CDD" id="cd00078">
    <property type="entry name" value="HECTc"/>
    <property type="match status" value="1"/>
</dbReference>
<name>A0A371FAI2_MUCPR</name>
<dbReference type="InterPro" id="IPR016024">
    <property type="entry name" value="ARM-type_fold"/>
</dbReference>
<dbReference type="Pfam" id="PF00632">
    <property type="entry name" value="HECT"/>
    <property type="match status" value="1"/>
</dbReference>
<feature type="compositionally biased region" description="Basic and acidic residues" evidence="8">
    <location>
        <begin position="1"/>
        <end position="10"/>
    </location>
</feature>
<gene>
    <name evidence="11" type="primary">UPL3</name>
    <name evidence="11" type="ORF">CR513_44834</name>
</gene>
<comment type="catalytic activity">
    <reaction evidence="1">
        <text>S-ubiquitinyl-[E2 ubiquitin-conjugating enzyme]-L-cysteine + [acceptor protein]-L-lysine = [E2 ubiquitin-conjugating enzyme]-L-cysteine + N(6)-ubiquitinyl-[acceptor protein]-L-lysine.</text>
        <dbReference type="EC" id="2.3.2.26"/>
    </reaction>
</comment>
<keyword evidence="5" id="KW-0677">Repeat</keyword>
<keyword evidence="9" id="KW-0812">Transmembrane</keyword>
<dbReference type="FunFam" id="3.90.1750.10:FF:000048">
    <property type="entry name" value="E3 ubiquitin-protein ligase UPL3"/>
    <property type="match status" value="1"/>
</dbReference>
<dbReference type="Pfam" id="PF25579">
    <property type="entry name" value="TPR_TRIP12_N"/>
    <property type="match status" value="1"/>
</dbReference>
<proteinExistence type="inferred from homology"/>
<dbReference type="InterPro" id="IPR045322">
    <property type="entry name" value="HECTD1/TRIP12-like"/>
</dbReference>
<feature type="transmembrane region" description="Helical" evidence="9">
    <location>
        <begin position="1875"/>
        <end position="1894"/>
    </location>
</feature>
<dbReference type="GO" id="GO:0000209">
    <property type="term" value="P:protein polyubiquitination"/>
    <property type="evidence" value="ECO:0007669"/>
    <property type="project" value="TreeGrafter"/>
</dbReference>
<dbReference type="PANTHER" id="PTHR45670">
    <property type="entry name" value="E3 UBIQUITIN-PROTEIN LIGASE TRIP12"/>
    <property type="match status" value="1"/>
</dbReference>
<dbReference type="GO" id="GO:0043161">
    <property type="term" value="P:proteasome-mediated ubiquitin-dependent protein catabolic process"/>
    <property type="evidence" value="ECO:0007669"/>
    <property type="project" value="TreeGrafter"/>
</dbReference>
<dbReference type="STRING" id="157652.A0A371FAI2"/>
<comment type="caution">
    <text evidence="11">The sequence shown here is derived from an EMBL/GenBank/DDBJ whole genome shotgun (WGS) entry which is preliminary data.</text>
</comment>
<keyword evidence="9" id="KW-1133">Transmembrane helix</keyword>
<evidence type="ECO:0000256" key="9">
    <source>
        <dbReference type="SAM" id="Phobius"/>
    </source>
</evidence>
<feature type="compositionally biased region" description="Low complexity" evidence="8">
    <location>
        <begin position="1135"/>
        <end position="1158"/>
    </location>
</feature>
<dbReference type="InterPro" id="IPR057948">
    <property type="entry name" value="TPR_TRIP12_N"/>
</dbReference>
<dbReference type="Gene3D" id="3.90.1750.10">
    <property type="entry name" value="Hect, E3 ligase catalytic domains"/>
    <property type="match status" value="1"/>
</dbReference>
<evidence type="ECO:0000256" key="7">
    <source>
        <dbReference type="PROSITE-ProRule" id="PRU00104"/>
    </source>
</evidence>
<feature type="domain" description="HECT" evidence="10">
    <location>
        <begin position="1585"/>
        <end position="1867"/>
    </location>
</feature>
<dbReference type="Proteomes" id="UP000257109">
    <property type="component" value="Unassembled WGS sequence"/>
</dbReference>
<dbReference type="SMART" id="SM00185">
    <property type="entry name" value="ARM"/>
    <property type="match status" value="3"/>
</dbReference>
<feature type="compositionally biased region" description="Low complexity" evidence="8">
    <location>
        <begin position="11"/>
        <end position="24"/>
    </location>
</feature>
<feature type="non-terminal residue" evidence="11">
    <location>
        <position position="1"/>
    </location>
</feature>
<dbReference type="EC" id="2.3.2.26" evidence="3"/>
<dbReference type="PANTHER" id="PTHR45670:SF1">
    <property type="entry name" value="E3 UBIQUITIN-PROTEIN LIGASE HECTD1"/>
    <property type="match status" value="1"/>
</dbReference>
<feature type="active site" description="Glycyl thioester intermediate" evidence="7">
    <location>
        <position position="1852"/>
    </location>
</feature>
<evidence type="ECO:0000256" key="4">
    <source>
        <dbReference type="ARBA" id="ARBA00022679"/>
    </source>
</evidence>
<dbReference type="GO" id="GO:0061630">
    <property type="term" value="F:ubiquitin protein ligase activity"/>
    <property type="evidence" value="ECO:0007669"/>
    <property type="project" value="UniProtKB-EC"/>
</dbReference>
<dbReference type="InterPro" id="IPR000569">
    <property type="entry name" value="HECT_dom"/>
</dbReference>
<feature type="compositionally biased region" description="Acidic residues" evidence="8">
    <location>
        <begin position="1061"/>
        <end position="1094"/>
    </location>
</feature>
<dbReference type="OrthoDB" id="423283at2759"/>
<feature type="region of interest" description="Disordered" evidence="8">
    <location>
        <begin position="646"/>
        <end position="712"/>
    </location>
</feature>
<feature type="compositionally biased region" description="Low complexity" evidence="8">
    <location>
        <begin position="977"/>
        <end position="986"/>
    </location>
</feature>
<dbReference type="FunFam" id="1.25.10.10:FF:000689">
    <property type="entry name" value="HECT ubiquitin protein ligase family protein KAK"/>
    <property type="match status" value="1"/>
</dbReference>
<evidence type="ECO:0000256" key="3">
    <source>
        <dbReference type="ARBA" id="ARBA00012485"/>
    </source>
</evidence>
<keyword evidence="9" id="KW-0472">Membrane</keyword>